<name>W2G295_PHYNI</name>
<feature type="non-terminal residue" evidence="2">
    <location>
        <position position="1"/>
    </location>
</feature>
<accession>W2G295</accession>
<gene>
    <name evidence="2" type="ORF">L915_17262</name>
</gene>
<evidence type="ECO:0000256" key="1">
    <source>
        <dbReference type="SAM" id="Coils"/>
    </source>
</evidence>
<dbReference type="VEuPathDB" id="FungiDB:PPTG_21333"/>
<sequence length="235" mass="26764">TIVEKKCVQVYNADQTGINFDNLSKQTISKRGVKTVWVRCGNKEEARATAMLLADWEVVIGPPTSKRMQLQLMLYTYVCQPADISWNKPLKAGLRALWVNRLRSQLVKYRDGEKNRQRKRDTLQENISRARKELVQEEADIEVDRLREMHTKEPFKLKPPTRADITEWTSQCWTGLSKQTIVSGFAMAGILGKTLLVGDTIGSEIERFESDIVEDLEKCNLADGQVDSDDDVVGF</sequence>
<dbReference type="EMBL" id="KI688636">
    <property type="protein sequence ID" value="ETK76321.1"/>
    <property type="molecule type" value="Genomic_DNA"/>
</dbReference>
<dbReference type="AlphaFoldDB" id="W2G295"/>
<organism evidence="2">
    <name type="scientific">Phytophthora nicotianae</name>
    <name type="common">Potato buckeye rot agent</name>
    <name type="synonym">Phytophthora parasitica</name>
    <dbReference type="NCBI Taxonomy" id="4792"/>
    <lineage>
        <taxon>Eukaryota</taxon>
        <taxon>Sar</taxon>
        <taxon>Stramenopiles</taxon>
        <taxon>Oomycota</taxon>
        <taxon>Peronosporomycetes</taxon>
        <taxon>Peronosporales</taxon>
        <taxon>Peronosporaceae</taxon>
        <taxon>Phytophthora</taxon>
    </lineage>
</organism>
<reference evidence="2" key="1">
    <citation type="submission" date="2013-11" db="EMBL/GenBank/DDBJ databases">
        <title>The Genome Sequence of Phytophthora parasitica CJ02B3.</title>
        <authorList>
            <consortium name="The Broad Institute Genomics Platform"/>
            <person name="Russ C."/>
            <person name="Tyler B."/>
            <person name="Panabieres F."/>
            <person name="Shan W."/>
            <person name="Tripathy S."/>
            <person name="Grunwald N."/>
            <person name="Machado M."/>
            <person name="Johnson C.S."/>
            <person name="Arredondo F."/>
            <person name="Hong C."/>
            <person name="Coffey M."/>
            <person name="Young S.K."/>
            <person name="Zeng Q."/>
            <person name="Gargeya S."/>
            <person name="Fitzgerald M."/>
            <person name="Abouelleil A."/>
            <person name="Alvarado L."/>
            <person name="Chapman S.B."/>
            <person name="Gainer-Dewar J."/>
            <person name="Goldberg J."/>
            <person name="Griggs A."/>
            <person name="Gujja S."/>
            <person name="Hansen M."/>
            <person name="Howarth C."/>
            <person name="Imamovic A."/>
            <person name="Ireland A."/>
            <person name="Larimer J."/>
            <person name="McCowan C."/>
            <person name="Murphy C."/>
            <person name="Pearson M."/>
            <person name="Poon T.W."/>
            <person name="Priest M."/>
            <person name="Roberts A."/>
            <person name="Saif S."/>
            <person name="Shea T."/>
            <person name="Sykes S."/>
            <person name="Wortman J."/>
            <person name="Nusbaum C."/>
            <person name="Birren B."/>
        </authorList>
    </citation>
    <scope>NUCLEOTIDE SEQUENCE [LARGE SCALE GENOMIC DNA]</scope>
    <source>
        <strain evidence="2">CJ02B3</strain>
    </source>
</reference>
<evidence type="ECO:0008006" key="3">
    <source>
        <dbReference type="Google" id="ProtNLM"/>
    </source>
</evidence>
<keyword evidence="1" id="KW-0175">Coiled coil</keyword>
<evidence type="ECO:0000313" key="2">
    <source>
        <dbReference type="EMBL" id="ETK76321.1"/>
    </source>
</evidence>
<protein>
    <recommendedName>
        <fullName evidence="3">DDE-1 domain-containing protein</fullName>
    </recommendedName>
</protein>
<dbReference type="Proteomes" id="UP000053236">
    <property type="component" value="Unassembled WGS sequence"/>
</dbReference>
<feature type="coiled-coil region" evidence="1">
    <location>
        <begin position="113"/>
        <end position="140"/>
    </location>
</feature>
<proteinExistence type="predicted"/>